<gene>
    <name evidence="4" type="primary">LOC130463841</name>
</gene>
<keyword evidence="3" id="KW-1185">Reference proteome</keyword>
<dbReference type="CDD" id="cd06222">
    <property type="entry name" value="RNase_H_like"/>
    <property type="match status" value="1"/>
</dbReference>
<proteinExistence type="predicted"/>
<dbReference type="Proteomes" id="UP000813463">
    <property type="component" value="Chromosome 6"/>
</dbReference>
<dbReference type="InterPro" id="IPR026960">
    <property type="entry name" value="RVT-Znf"/>
</dbReference>
<feature type="domain" description="Reverse transcriptase zinc-binding" evidence="2">
    <location>
        <begin position="170"/>
        <end position="238"/>
    </location>
</feature>
<dbReference type="InterPro" id="IPR036397">
    <property type="entry name" value="RNaseH_sf"/>
</dbReference>
<sequence>MPLFFRQAWRLKTYTKLLSARVFKAKYGDDRFDKAVSNDIPTKVSWAARGIMKSVATMNAGLRRSIGDGKTTKITGDLWVGDACINFKNNITEATIKPTWVAELITPAREWDQRRVWGLFDSTTARHILATHIQEDEFLDEWDWGLSGMGTYSTNSGYWCAQGTTTLPSPLSSFWSSWWKRKIFPKWKLFVWKIINNALPMHDCLVKRGIITLNVWSFCGSSGESTTHLFLECEVVKRVLSSGSLGIRTEGNQGIGIAVWLKNMLSYIMREDKQEEERVVELIATLWSVWLHRNECCFRATQCIPTSITKLARIWKQRWVKAFSMHGGLPSLLGEQITPCVEQAWIVGECSDEDPVVIITDGAWKKIKGREARDWDAAIGWVILYKGDTLVQGASKVFASSPAQAEALAILTAFKNILSLARNIIVWTDSIQIVHALHDEASSPMECKPVIRDIKKQTLSFVYCKIVKVKKLFVLRAHNLAVTVRKVP</sequence>
<dbReference type="Pfam" id="PF13966">
    <property type="entry name" value="zf-RVT"/>
    <property type="match status" value="1"/>
</dbReference>
<dbReference type="Pfam" id="PF13456">
    <property type="entry name" value="RVT_3"/>
    <property type="match status" value="1"/>
</dbReference>
<dbReference type="RefSeq" id="XP_056689082.1">
    <property type="nucleotide sequence ID" value="XM_056833104.1"/>
</dbReference>
<protein>
    <recommendedName>
        <fullName evidence="5">RNase H type-1 domain-containing protein</fullName>
    </recommendedName>
</protein>
<evidence type="ECO:0000313" key="3">
    <source>
        <dbReference type="Proteomes" id="UP000813463"/>
    </source>
</evidence>
<dbReference type="PANTHER" id="PTHR34146:SF8">
    <property type="entry name" value="RNASE H TYPE-1 DOMAIN-CONTAINING PROTEIN"/>
    <property type="match status" value="1"/>
</dbReference>
<feature type="domain" description="RNase H type-1" evidence="1">
    <location>
        <begin position="374"/>
        <end position="481"/>
    </location>
</feature>
<reference evidence="3" key="1">
    <citation type="journal article" date="2021" name="Nat. Commun.">
        <title>Genomic analyses provide insights into spinach domestication and the genetic basis of agronomic traits.</title>
        <authorList>
            <person name="Cai X."/>
            <person name="Sun X."/>
            <person name="Xu C."/>
            <person name="Sun H."/>
            <person name="Wang X."/>
            <person name="Ge C."/>
            <person name="Zhang Z."/>
            <person name="Wang Q."/>
            <person name="Fei Z."/>
            <person name="Jiao C."/>
            <person name="Wang Q."/>
        </authorList>
    </citation>
    <scope>NUCLEOTIDE SEQUENCE [LARGE SCALE GENOMIC DNA]</scope>
    <source>
        <strain evidence="3">cv. Varoflay</strain>
    </source>
</reference>
<dbReference type="InterPro" id="IPR044730">
    <property type="entry name" value="RNase_H-like_dom_plant"/>
</dbReference>
<dbReference type="GeneID" id="130463841"/>
<evidence type="ECO:0000259" key="1">
    <source>
        <dbReference type="Pfam" id="PF13456"/>
    </source>
</evidence>
<evidence type="ECO:0000313" key="4">
    <source>
        <dbReference type="RefSeq" id="XP_056689082.1"/>
    </source>
</evidence>
<evidence type="ECO:0008006" key="5">
    <source>
        <dbReference type="Google" id="ProtNLM"/>
    </source>
</evidence>
<evidence type="ECO:0000259" key="2">
    <source>
        <dbReference type="Pfam" id="PF13966"/>
    </source>
</evidence>
<accession>A0ABM3R0C0</accession>
<dbReference type="InterPro" id="IPR012337">
    <property type="entry name" value="RNaseH-like_sf"/>
</dbReference>
<dbReference type="PANTHER" id="PTHR34146">
    <property type="entry name" value="POLYNUCLEOTIDYL TRANSFERASE, RIBONUCLEASE H-LIKE SUPERFAMILY PROTEIN-RELATED"/>
    <property type="match status" value="1"/>
</dbReference>
<dbReference type="SUPFAM" id="SSF53098">
    <property type="entry name" value="Ribonuclease H-like"/>
    <property type="match status" value="1"/>
</dbReference>
<reference evidence="4" key="2">
    <citation type="submission" date="2025-08" db="UniProtKB">
        <authorList>
            <consortium name="RefSeq"/>
        </authorList>
    </citation>
    <scope>IDENTIFICATION</scope>
    <source>
        <tissue evidence="4">Leaf</tissue>
    </source>
</reference>
<dbReference type="Gene3D" id="3.30.420.10">
    <property type="entry name" value="Ribonuclease H-like superfamily/Ribonuclease H"/>
    <property type="match status" value="1"/>
</dbReference>
<dbReference type="InterPro" id="IPR002156">
    <property type="entry name" value="RNaseH_domain"/>
</dbReference>
<name>A0ABM3R0C0_SPIOL</name>
<organism evidence="3 4">
    <name type="scientific">Spinacia oleracea</name>
    <name type="common">Spinach</name>
    <dbReference type="NCBI Taxonomy" id="3562"/>
    <lineage>
        <taxon>Eukaryota</taxon>
        <taxon>Viridiplantae</taxon>
        <taxon>Streptophyta</taxon>
        <taxon>Embryophyta</taxon>
        <taxon>Tracheophyta</taxon>
        <taxon>Spermatophyta</taxon>
        <taxon>Magnoliopsida</taxon>
        <taxon>eudicotyledons</taxon>
        <taxon>Gunneridae</taxon>
        <taxon>Pentapetalae</taxon>
        <taxon>Caryophyllales</taxon>
        <taxon>Chenopodiaceae</taxon>
        <taxon>Chenopodioideae</taxon>
        <taxon>Anserineae</taxon>
        <taxon>Spinacia</taxon>
    </lineage>
</organism>